<dbReference type="Proteomes" id="UP000035929">
    <property type="component" value="Unassembled WGS sequence"/>
</dbReference>
<comment type="caution">
    <text evidence="1">The sequence shown here is derived from an EMBL/GenBank/DDBJ whole genome shotgun (WGS) entry which is preliminary data.</text>
</comment>
<evidence type="ECO:0000313" key="1">
    <source>
        <dbReference type="EMBL" id="KMO33368.1"/>
    </source>
</evidence>
<dbReference type="EMBL" id="LABX01000123">
    <property type="protein sequence ID" value="KMO33368.1"/>
    <property type="molecule type" value="Genomic_DNA"/>
</dbReference>
<reference evidence="1 2" key="1">
    <citation type="submission" date="2015-03" db="EMBL/GenBank/DDBJ databases">
        <title>Genome sequencing of Methylobacterium aquaticum DSM16371 type strain.</title>
        <authorList>
            <person name="Chaudhry V."/>
            <person name="Patil P.B."/>
        </authorList>
    </citation>
    <scope>NUCLEOTIDE SEQUENCE [LARGE SCALE GENOMIC DNA]</scope>
    <source>
        <strain evidence="1 2">DSM 16371</strain>
    </source>
</reference>
<proteinExistence type="predicted"/>
<dbReference type="AlphaFoldDB" id="A0A0J6SIY1"/>
<name>A0A0J6SIY1_9HYPH</name>
<feature type="non-terminal residue" evidence="1">
    <location>
        <position position="1"/>
    </location>
</feature>
<feature type="non-terminal residue" evidence="1">
    <location>
        <position position="363"/>
    </location>
</feature>
<accession>A0A0J6SIY1</accession>
<evidence type="ECO:0000313" key="2">
    <source>
        <dbReference type="Proteomes" id="UP000035929"/>
    </source>
</evidence>
<protein>
    <submittedName>
        <fullName evidence="1">Uncharacterized protein</fullName>
    </submittedName>
</protein>
<gene>
    <name evidence="1" type="ORF">VP06_16580</name>
</gene>
<sequence>NTASLRGPAGAGTALRISGGFVQWKRDDVADWSNLVAVAALTGADGRAAELRVQGTALQARQLGADWATIFDLSSLSAVVDVEGLKRRILDINAGVYPAERPGDNPSAFTASRAGGDPTALPAIDTTLYPVRTVGDGLGLEISSSREVWERTLHVVESTRLWRGRWRYVRTQAAQDPENDSVVALVQWYGPDRTSPVGGTVTVEAFTPGVNAPHEVSAFIGISGLTGVTVARPAGASYFRVGLRSYGVESRTVLTDLHAADVSDIEEAIRRLVPEDGLPNLSAKIDETRRALDAEVVRSEAVDGAHETRLDTIDTQRATTFDVATLRLLGPALADGDDAPYAAALISTMERAFLAAWRDGTIE</sequence>
<dbReference type="RefSeq" id="WP_048464876.1">
    <property type="nucleotide sequence ID" value="NZ_LABX01000123.1"/>
</dbReference>
<organism evidence="1 2">
    <name type="scientific">Methylobacterium aquaticum</name>
    <dbReference type="NCBI Taxonomy" id="270351"/>
    <lineage>
        <taxon>Bacteria</taxon>
        <taxon>Pseudomonadati</taxon>
        <taxon>Pseudomonadota</taxon>
        <taxon>Alphaproteobacteria</taxon>
        <taxon>Hyphomicrobiales</taxon>
        <taxon>Methylobacteriaceae</taxon>
        <taxon>Methylobacterium</taxon>
    </lineage>
</organism>